<dbReference type="InterPro" id="IPR050490">
    <property type="entry name" value="Bact_solute-bd_prot1"/>
</dbReference>
<evidence type="ECO:0000256" key="3">
    <source>
        <dbReference type="SAM" id="SignalP"/>
    </source>
</evidence>
<evidence type="ECO:0000256" key="2">
    <source>
        <dbReference type="ARBA" id="ARBA00008520"/>
    </source>
</evidence>
<sequence length="522" mass="57954">MTLKTLLMGAVASAALLTPGSYGPAQAEPIVSEPLELDVFMHFRDKYGWNTDWPVAQKVSEATGITLNGTAPVGAGDSRELFNLMIASGDIPDIVGGEFSGAGVKEAFDQYGMEGAFLPLNDLIAEHAPDIQKVLDENPTIRSAISAPDGNIYYIPYLPDGDVGRVWFVRQDWLDALGLEQPKTVDELYDVLVAFRDKDPNGNGQADEVPYFNRHAEEAIRLVNLWGARSTGSDSYHQFYIEDGKVVHPYAHENFKVGISNVAAWYQEGLIDKEIFTRKSRARDELLGGNMGGVTHDWVASTAAYNDKLAAEIEGFSFLPMAPPADINGEVWEEHGRINVKPSGWAIGYSNEHPEETIKFFNFYFTEEGQRIANFGVEGLTYDMVDGKPVFKDSVLNGDGSVVAQLWEIGAQIPIGFPQDYEYERQWTNDLALKGIEMYTEGGYVVEQFPGIAMNAEEKAIYDKSWPNILSFMQESYEKWILGAADVEAEWSDYQAQLERLGYSDVLAALQTAYERQYGGSN</sequence>
<reference evidence="5" key="1">
    <citation type="journal article" date="2019" name="Int. J. Syst. Evol. Microbiol.">
        <title>The Global Catalogue of Microorganisms (GCM) 10K type strain sequencing project: providing services to taxonomists for standard genome sequencing and annotation.</title>
        <authorList>
            <consortium name="The Broad Institute Genomics Platform"/>
            <consortium name="The Broad Institute Genome Sequencing Center for Infectious Disease"/>
            <person name="Wu L."/>
            <person name="Ma J."/>
        </authorList>
    </citation>
    <scope>NUCLEOTIDE SEQUENCE [LARGE SCALE GENOMIC DNA]</scope>
    <source>
        <strain evidence="5">CCUG 60524</strain>
    </source>
</reference>
<dbReference type="Pfam" id="PF01547">
    <property type="entry name" value="SBP_bac_1"/>
    <property type="match status" value="1"/>
</dbReference>
<comment type="subcellular location">
    <subcellularLocation>
        <location evidence="1">Periplasm</location>
    </subcellularLocation>
</comment>
<accession>A0ABW3IPS8</accession>
<feature type="chain" id="PRO_5046518720" evidence="3">
    <location>
        <begin position="28"/>
        <end position="522"/>
    </location>
</feature>
<dbReference type="Gene3D" id="3.40.190.10">
    <property type="entry name" value="Periplasmic binding protein-like II"/>
    <property type="match status" value="2"/>
</dbReference>
<comment type="caution">
    <text evidence="4">The sequence shown here is derived from an EMBL/GenBank/DDBJ whole genome shotgun (WGS) entry which is preliminary data.</text>
</comment>
<comment type="similarity">
    <text evidence="2">Belongs to the bacterial solute-binding protein 1 family.</text>
</comment>
<keyword evidence="5" id="KW-1185">Reference proteome</keyword>
<dbReference type="EMBL" id="JBHTJT010000008">
    <property type="protein sequence ID" value="MFD0979595.1"/>
    <property type="molecule type" value="Genomic_DNA"/>
</dbReference>
<dbReference type="Proteomes" id="UP001597108">
    <property type="component" value="Unassembled WGS sequence"/>
</dbReference>
<dbReference type="PANTHER" id="PTHR43649">
    <property type="entry name" value="ARABINOSE-BINDING PROTEIN-RELATED"/>
    <property type="match status" value="1"/>
</dbReference>
<evidence type="ECO:0000256" key="1">
    <source>
        <dbReference type="ARBA" id="ARBA00004418"/>
    </source>
</evidence>
<evidence type="ECO:0000313" key="5">
    <source>
        <dbReference type="Proteomes" id="UP001597108"/>
    </source>
</evidence>
<name>A0ABW3IPS8_9RHOB</name>
<evidence type="ECO:0000313" key="4">
    <source>
        <dbReference type="EMBL" id="MFD0979595.1"/>
    </source>
</evidence>
<proteinExistence type="inferred from homology"/>
<dbReference type="RefSeq" id="WP_386073924.1">
    <property type="nucleotide sequence ID" value="NZ_JBHTJT010000008.1"/>
</dbReference>
<organism evidence="4 5">
    <name type="scientific">Tropicimonas aquimaris</name>
    <dbReference type="NCBI Taxonomy" id="914152"/>
    <lineage>
        <taxon>Bacteria</taxon>
        <taxon>Pseudomonadati</taxon>
        <taxon>Pseudomonadota</taxon>
        <taxon>Alphaproteobacteria</taxon>
        <taxon>Rhodobacterales</taxon>
        <taxon>Roseobacteraceae</taxon>
        <taxon>Tropicimonas</taxon>
    </lineage>
</organism>
<dbReference type="PANTHER" id="PTHR43649:SF17">
    <property type="entry name" value="ABC TRANSPORTER SOLUTE BINDING PROTEIN-SUGAR TRANSPORT"/>
    <property type="match status" value="1"/>
</dbReference>
<keyword evidence="3" id="KW-0732">Signal</keyword>
<dbReference type="SUPFAM" id="SSF53850">
    <property type="entry name" value="Periplasmic binding protein-like II"/>
    <property type="match status" value="1"/>
</dbReference>
<gene>
    <name evidence="4" type="ORF">ACFQ2S_07995</name>
</gene>
<feature type="signal peptide" evidence="3">
    <location>
        <begin position="1"/>
        <end position="27"/>
    </location>
</feature>
<dbReference type="InterPro" id="IPR006059">
    <property type="entry name" value="SBP"/>
</dbReference>
<protein>
    <submittedName>
        <fullName evidence="4">Extracellular solute-binding protein</fullName>
    </submittedName>
</protein>